<dbReference type="eggNOG" id="COG3951">
    <property type="taxonomic scope" value="Bacteria"/>
</dbReference>
<evidence type="ECO:0000313" key="2">
    <source>
        <dbReference type="EMBL" id="AGI68541.1"/>
    </source>
</evidence>
<organism evidence="2 3">
    <name type="scientific">Octadecabacter antarcticus 307</name>
    <dbReference type="NCBI Taxonomy" id="391626"/>
    <lineage>
        <taxon>Bacteria</taxon>
        <taxon>Pseudomonadati</taxon>
        <taxon>Pseudomonadota</taxon>
        <taxon>Alphaproteobacteria</taxon>
        <taxon>Rhodobacterales</taxon>
        <taxon>Roseobacteraceae</taxon>
        <taxon>Octadecabacter</taxon>
    </lineage>
</organism>
<dbReference type="RefSeq" id="WP_015500530.1">
    <property type="nucleotide sequence ID" value="NC_020911.1"/>
</dbReference>
<keyword evidence="3" id="KW-1185">Reference proteome</keyword>
<dbReference type="KEGG" id="oat:OAN307_c29910"/>
<keyword evidence="2" id="KW-0282">Flagellum</keyword>
<feature type="domain" description="Flagellar protein FlgJ N-terminal" evidence="1">
    <location>
        <begin position="55"/>
        <end position="101"/>
    </location>
</feature>
<keyword evidence="2" id="KW-0966">Cell projection</keyword>
<keyword evidence="2" id="KW-0969">Cilium</keyword>
<dbReference type="Pfam" id="PF10135">
    <property type="entry name" value="Rod-binding"/>
    <property type="match status" value="1"/>
</dbReference>
<proteinExistence type="predicted"/>
<dbReference type="STRING" id="391626.OAN307_c29910"/>
<protein>
    <submittedName>
        <fullName evidence="2">FlgJ-like flagellar basal body rod protein</fullName>
    </submittedName>
</protein>
<evidence type="ECO:0000313" key="3">
    <source>
        <dbReference type="Proteomes" id="UP000005307"/>
    </source>
</evidence>
<name>M9RDS3_9RHOB</name>
<sequence>MNTISSTALNFSVGAAAHGEKSMPLDRNETLETREQLVEVAEQFEALFVKTILSSARSAQLSDPLLNSEGQKTFNQMLDTEYADALAQRESLGIADALVRQFENRVLNGDIE</sequence>
<gene>
    <name evidence="2" type="ORF">OAN307_c29910</name>
</gene>
<dbReference type="AlphaFoldDB" id="M9RDS3"/>
<dbReference type="EMBL" id="CP003740">
    <property type="protein sequence ID" value="AGI68541.1"/>
    <property type="molecule type" value="Genomic_DNA"/>
</dbReference>
<dbReference type="OrthoDB" id="8481704at2"/>
<dbReference type="PRINTS" id="PR01002">
    <property type="entry name" value="FLGFLGJ"/>
</dbReference>
<evidence type="ECO:0000259" key="1">
    <source>
        <dbReference type="Pfam" id="PF10135"/>
    </source>
</evidence>
<reference evidence="2 3" key="1">
    <citation type="journal article" date="2013" name="PLoS ONE">
        <title>Poles Apart: Arctic and Antarctic Octadecabacter strains Share High Genome Plasticity and a New Type of Xanthorhodopsin.</title>
        <authorList>
            <person name="Vollmers J."/>
            <person name="Voget S."/>
            <person name="Dietrich S."/>
            <person name="Gollnow K."/>
            <person name="Smits M."/>
            <person name="Meyer K."/>
            <person name="Brinkhoff T."/>
            <person name="Simon M."/>
            <person name="Daniel R."/>
        </authorList>
    </citation>
    <scope>NUCLEOTIDE SEQUENCE [LARGE SCALE GENOMIC DNA]</scope>
    <source>
        <strain evidence="2 3">307</strain>
    </source>
</reference>
<dbReference type="Proteomes" id="UP000005307">
    <property type="component" value="Chromosome"/>
</dbReference>
<dbReference type="HOGENOM" id="CLU_2143299_0_0_5"/>
<dbReference type="InterPro" id="IPR019301">
    <property type="entry name" value="Flagellar_prot_FlgJ_N"/>
</dbReference>
<accession>M9RDS3</accession>